<evidence type="ECO:0000313" key="2">
    <source>
        <dbReference type="Proteomes" id="UP000756132"/>
    </source>
</evidence>
<dbReference type="OrthoDB" id="3640029at2759"/>
<proteinExistence type="predicted"/>
<dbReference type="EMBL" id="CP090168">
    <property type="protein sequence ID" value="UJO18914.1"/>
    <property type="molecule type" value="Genomic_DNA"/>
</dbReference>
<reference evidence="1" key="1">
    <citation type="submission" date="2021-12" db="EMBL/GenBank/DDBJ databases">
        <authorList>
            <person name="Zaccaron A."/>
            <person name="Stergiopoulos I."/>
        </authorList>
    </citation>
    <scope>NUCLEOTIDE SEQUENCE</scope>
    <source>
        <strain evidence="1">Race5_Kim</strain>
    </source>
</reference>
<dbReference type="OMA" id="YMTTEIH"/>
<dbReference type="GeneID" id="71986703"/>
<dbReference type="InterPro" id="IPR032710">
    <property type="entry name" value="NTF2-like_dom_sf"/>
</dbReference>
<dbReference type="AlphaFoldDB" id="A0A9Q8PAI3"/>
<evidence type="ECO:0008006" key="3">
    <source>
        <dbReference type="Google" id="ProtNLM"/>
    </source>
</evidence>
<protein>
    <recommendedName>
        <fullName evidence="3">SnoaL-like domain-containing protein</fullName>
    </recommendedName>
</protein>
<keyword evidence="2" id="KW-1185">Reference proteome</keyword>
<name>A0A9Q8PAI3_PASFU</name>
<accession>A0A9Q8PAI3</accession>
<evidence type="ECO:0000313" key="1">
    <source>
        <dbReference type="EMBL" id="UJO18914.1"/>
    </source>
</evidence>
<dbReference type="KEGG" id="ffu:CLAFUR5_06825"/>
<dbReference type="SUPFAM" id="SSF54427">
    <property type="entry name" value="NTF2-like"/>
    <property type="match status" value="1"/>
</dbReference>
<sequence>MDSALASTRPIALEVEAICHAFVNAVDQRTLSIHDPVWRHMAPVFRADADFPGQNRELDLPGLLDTIQGIINADPGHHMRILTLNTEVDTSRRQASVYMTTEIHGVPAGVVRQNVAVFEFRERDGQWRGARYRGLRGMGGLQSGFGGF</sequence>
<organism evidence="1 2">
    <name type="scientific">Passalora fulva</name>
    <name type="common">Tomato leaf mold</name>
    <name type="synonym">Cladosporium fulvum</name>
    <dbReference type="NCBI Taxonomy" id="5499"/>
    <lineage>
        <taxon>Eukaryota</taxon>
        <taxon>Fungi</taxon>
        <taxon>Dikarya</taxon>
        <taxon>Ascomycota</taxon>
        <taxon>Pezizomycotina</taxon>
        <taxon>Dothideomycetes</taxon>
        <taxon>Dothideomycetidae</taxon>
        <taxon>Mycosphaerellales</taxon>
        <taxon>Mycosphaerellaceae</taxon>
        <taxon>Fulvia</taxon>
    </lineage>
</organism>
<reference evidence="1" key="2">
    <citation type="journal article" date="2022" name="Microb. Genom.">
        <title>A chromosome-scale genome assembly of the tomato pathogen Cladosporium fulvum reveals a compartmentalized genome architecture and the presence of a dispensable chromosome.</title>
        <authorList>
            <person name="Zaccaron A.Z."/>
            <person name="Chen L.H."/>
            <person name="Samaras A."/>
            <person name="Stergiopoulos I."/>
        </authorList>
    </citation>
    <scope>NUCLEOTIDE SEQUENCE</scope>
    <source>
        <strain evidence="1">Race5_Kim</strain>
    </source>
</reference>
<dbReference type="RefSeq" id="XP_047763280.1">
    <property type="nucleotide sequence ID" value="XM_047905973.1"/>
</dbReference>
<gene>
    <name evidence="1" type="ORF">CLAFUR5_06825</name>
</gene>
<dbReference type="Proteomes" id="UP000756132">
    <property type="component" value="Chromosome 6"/>
</dbReference>